<comment type="caution">
    <text evidence="4">The sequence shown here is derived from an EMBL/GenBank/DDBJ whole genome shotgun (WGS) entry which is preliminary data.</text>
</comment>
<dbReference type="AlphaFoldDB" id="A0AAD5UJC6"/>
<gene>
    <name evidence="4" type="ORF">HK103_004558</name>
</gene>
<evidence type="ECO:0000256" key="2">
    <source>
        <dbReference type="ARBA" id="ARBA00023134"/>
    </source>
</evidence>
<sequence>VNAIVYVVDAADHAKLPSSKTELHSLIERPVLRGIPLLVLGNKNDLPEALKVEELIETFGLRSITDREVSCYSISAKNSNNIDTVLNWLMKHAS</sequence>
<dbReference type="Proteomes" id="UP001210925">
    <property type="component" value="Unassembled WGS sequence"/>
</dbReference>
<protein>
    <submittedName>
        <fullName evidence="4">Uncharacterized protein</fullName>
    </submittedName>
</protein>
<keyword evidence="2 3" id="KW-0342">GTP-binding</keyword>
<evidence type="ECO:0000256" key="3">
    <source>
        <dbReference type="PIRSR" id="PIRSR606689-1"/>
    </source>
</evidence>
<accession>A0AAD5UJC6</accession>
<feature type="binding site" evidence="3">
    <location>
        <begin position="42"/>
        <end position="45"/>
    </location>
    <ligand>
        <name>GTP</name>
        <dbReference type="ChEBI" id="CHEBI:37565"/>
    </ligand>
</feature>
<dbReference type="PANTHER" id="PTHR45732:SF7">
    <property type="entry name" value="ADP-RIBOSYLATION FACTOR-LIKE PROTEIN 8"/>
    <property type="match status" value="1"/>
</dbReference>
<dbReference type="InterPro" id="IPR027417">
    <property type="entry name" value="P-loop_NTPase"/>
</dbReference>
<keyword evidence="1 3" id="KW-0547">Nucleotide-binding</keyword>
<dbReference type="InterPro" id="IPR006689">
    <property type="entry name" value="Small_GTPase_ARF/SAR"/>
</dbReference>
<dbReference type="Gene3D" id="3.40.50.300">
    <property type="entry name" value="P-loop containing nucleotide triphosphate hydrolases"/>
    <property type="match status" value="1"/>
</dbReference>
<name>A0AAD5UJC6_9FUNG</name>
<dbReference type="GO" id="GO:0005525">
    <property type="term" value="F:GTP binding"/>
    <property type="evidence" value="ECO:0007669"/>
    <property type="project" value="UniProtKB-KW"/>
</dbReference>
<evidence type="ECO:0000313" key="4">
    <source>
        <dbReference type="EMBL" id="KAJ3257483.1"/>
    </source>
</evidence>
<evidence type="ECO:0000256" key="1">
    <source>
        <dbReference type="ARBA" id="ARBA00022741"/>
    </source>
</evidence>
<proteinExistence type="predicted"/>
<evidence type="ECO:0000313" key="5">
    <source>
        <dbReference type="Proteomes" id="UP001210925"/>
    </source>
</evidence>
<organism evidence="4 5">
    <name type="scientific">Boothiomyces macroporosus</name>
    <dbReference type="NCBI Taxonomy" id="261099"/>
    <lineage>
        <taxon>Eukaryota</taxon>
        <taxon>Fungi</taxon>
        <taxon>Fungi incertae sedis</taxon>
        <taxon>Chytridiomycota</taxon>
        <taxon>Chytridiomycota incertae sedis</taxon>
        <taxon>Chytridiomycetes</taxon>
        <taxon>Rhizophydiales</taxon>
        <taxon>Terramycetaceae</taxon>
        <taxon>Boothiomyces</taxon>
    </lineage>
</organism>
<feature type="non-terminal residue" evidence="4">
    <location>
        <position position="1"/>
    </location>
</feature>
<dbReference type="EMBL" id="JADGKB010000038">
    <property type="protein sequence ID" value="KAJ3257483.1"/>
    <property type="molecule type" value="Genomic_DNA"/>
</dbReference>
<dbReference type="Pfam" id="PF00025">
    <property type="entry name" value="Arf"/>
    <property type="match status" value="1"/>
</dbReference>
<reference evidence="4" key="1">
    <citation type="submission" date="2020-05" db="EMBL/GenBank/DDBJ databases">
        <title>Phylogenomic resolution of chytrid fungi.</title>
        <authorList>
            <person name="Stajich J.E."/>
            <person name="Amses K."/>
            <person name="Simmons R."/>
            <person name="Seto K."/>
            <person name="Myers J."/>
            <person name="Bonds A."/>
            <person name="Quandt C.A."/>
            <person name="Barry K."/>
            <person name="Liu P."/>
            <person name="Grigoriev I."/>
            <person name="Longcore J.E."/>
            <person name="James T.Y."/>
        </authorList>
    </citation>
    <scope>NUCLEOTIDE SEQUENCE</scope>
    <source>
        <strain evidence="4">PLAUS21</strain>
    </source>
</reference>
<keyword evidence="5" id="KW-1185">Reference proteome</keyword>
<dbReference type="SUPFAM" id="SSF52540">
    <property type="entry name" value="P-loop containing nucleoside triphosphate hydrolases"/>
    <property type="match status" value="1"/>
</dbReference>
<dbReference type="PANTHER" id="PTHR45732">
    <property type="entry name" value="ADP-RIBOSYLATION FACTOR-LIKE PROTEIN 8"/>
    <property type="match status" value="1"/>
</dbReference>
<dbReference type="GO" id="GO:0003924">
    <property type="term" value="F:GTPase activity"/>
    <property type="evidence" value="ECO:0007669"/>
    <property type="project" value="InterPro"/>
</dbReference>